<dbReference type="Pfam" id="PF03734">
    <property type="entry name" value="YkuD"/>
    <property type="match status" value="1"/>
</dbReference>
<dbReference type="EMBL" id="VOQQ01000001">
    <property type="protein sequence ID" value="TXC62342.1"/>
    <property type="molecule type" value="Genomic_DNA"/>
</dbReference>
<keyword evidence="3" id="KW-0808">Transferase</keyword>
<keyword evidence="8" id="KW-0732">Signal</keyword>
<dbReference type="PANTHER" id="PTHR41533:SF2">
    <property type="entry name" value="BLR7131 PROTEIN"/>
    <property type="match status" value="1"/>
</dbReference>
<organism evidence="10 11">
    <name type="scientific">Allosphingosinicella ginsenosidimutans</name>
    <dbReference type="NCBI Taxonomy" id="1176539"/>
    <lineage>
        <taxon>Bacteria</taxon>
        <taxon>Pseudomonadati</taxon>
        <taxon>Pseudomonadota</taxon>
        <taxon>Alphaproteobacteria</taxon>
        <taxon>Sphingomonadales</taxon>
        <taxon>Sphingomonadaceae</taxon>
        <taxon>Allosphingosinicella</taxon>
    </lineage>
</organism>
<feature type="active site" description="Proton donor/acceptor" evidence="7">
    <location>
        <position position="387"/>
    </location>
</feature>
<proteinExistence type="inferred from homology"/>
<dbReference type="Pfam" id="PF01471">
    <property type="entry name" value="PG_binding_1"/>
    <property type="match status" value="1"/>
</dbReference>
<evidence type="ECO:0000256" key="2">
    <source>
        <dbReference type="ARBA" id="ARBA00005992"/>
    </source>
</evidence>
<evidence type="ECO:0000256" key="6">
    <source>
        <dbReference type="ARBA" id="ARBA00023316"/>
    </source>
</evidence>
<evidence type="ECO:0000259" key="9">
    <source>
        <dbReference type="PROSITE" id="PS52029"/>
    </source>
</evidence>
<dbReference type="PANTHER" id="PTHR41533">
    <property type="entry name" value="L,D-TRANSPEPTIDASE HI_1667-RELATED"/>
    <property type="match status" value="1"/>
</dbReference>
<dbReference type="InterPro" id="IPR038063">
    <property type="entry name" value="Transpep_catalytic_dom"/>
</dbReference>
<reference evidence="10 11" key="1">
    <citation type="journal article" date="2015" name="J. Microbiol.">
        <title>Sphingosinicella ginsenosidimutans sp. nov., with ginsenoside converting activity.</title>
        <authorList>
            <person name="Kim J.K."/>
            <person name="Kang M.S."/>
            <person name="Park S.C."/>
            <person name="Kim K.M."/>
            <person name="Choi K."/>
            <person name="Yoon M.H."/>
            <person name="Im W.T."/>
        </authorList>
    </citation>
    <scope>NUCLEOTIDE SEQUENCE [LARGE SCALE GENOMIC DNA]</scope>
    <source>
        <strain evidence="10 11">BS-11</strain>
    </source>
</reference>
<dbReference type="InterPro" id="IPR036365">
    <property type="entry name" value="PGBD-like_sf"/>
</dbReference>
<dbReference type="SUPFAM" id="SSF47090">
    <property type="entry name" value="PGBD-like"/>
    <property type="match status" value="1"/>
</dbReference>
<dbReference type="AlphaFoldDB" id="A0A5C6TP26"/>
<dbReference type="InterPro" id="IPR002477">
    <property type="entry name" value="Peptidoglycan-bd-like"/>
</dbReference>
<dbReference type="OrthoDB" id="9778545at2"/>
<dbReference type="Pfam" id="PF20142">
    <property type="entry name" value="Scaffold"/>
    <property type="match status" value="1"/>
</dbReference>
<evidence type="ECO:0000256" key="8">
    <source>
        <dbReference type="SAM" id="SignalP"/>
    </source>
</evidence>
<feature type="active site" description="Nucleophile" evidence="7">
    <location>
        <position position="406"/>
    </location>
</feature>
<keyword evidence="5 7" id="KW-0573">Peptidoglycan synthesis</keyword>
<dbReference type="SUPFAM" id="SSF141523">
    <property type="entry name" value="L,D-transpeptidase catalytic domain-like"/>
    <property type="match status" value="1"/>
</dbReference>
<dbReference type="InterPro" id="IPR045380">
    <property type="entry name" value="LD_TPept_scaffold_dom"/>
</dbReference>
<protein>
    <submittedName>
        <fullName evidence="10">L,D-transpeptidase family protein</fullName>
    </submittedName>
</protein>
<dbReference type="UniPathway" id="UPA00219"/>
<comment type="caution">
    <text evidence="10">The sequence shown here is derived from an EMBL/GenBank/DDBJ whole genome shotgun (WGS) entry which is preliminary data.</text>
</comment>
<sequence length="471" mass="51469">MPPLALSARGALLGLALALTATCTVPLAPKPAAETGRVEVGPEIAAFYRGRDFRPLWTDGRTLRPEAYQLARQARSPALDRAVAAARGGETAALVRADLLLSKAYVAYAAAQDRAPAQADMRYVEPGLAPVARSPRALLEAAAASPASALRRNPAYDGLVRGLARYRASWGRLPQTRVTGPGEALRRRLGAASDAEVTARLRAFQDIHALPVTGRADPATIAALNRGAAHYERLIEANIARARAIPARPGGRMVLVDTAGARLWMIEDGRIAGSMRVIVGKEGMATPAFASTIRYAALNPYWNVPPDLIRKRAQGALRRGPGVIAAEHLEVLSDWSPGARRLDPRRVDWRAVASGRRYVNLRQSPGPWNMMGRIKFMFDNPYGVYLHDTPLRELFDRADRRESSGCVRLEDAARLGRWLFRGRPPAPTGAAEQRVDLPDPVPVYIIYLTAIPTRDGVRFQRDVYRRDRAVS</sequence>
<evidence type="ECO:0000313" key="10">
    <source>
        <dbReference type="EMBL" id="TXC62342.1"/>
    </source>
</evidence>
<feature type="chain" id="PRO_5023105902" evidence="8">
    <location>
        <begin position="22"/>
        <end position="471"/>
    </location>
</feature>
<dbReference type="GO" id="GO:0071555">
    <property type="term" value="P:cell wall organization"/>
    <property type="evidence" value="ECO:0007669"/>
    <property type="project" value="UniProtKB-UniRule"/>
</dbReference>
<dbReference type="Gene3D" id="2.40.440.10">
    <property type="entry name" value="L,D-transpeptidase catalytic domain-like"/>
    <property type="match status" value="1"/>
</dbReference>
<dbReference type="CDD" id="cd16913">
    <property type="entry name" value="YkuD_like"/>
    <property type="match status" value="1"/>
</dbReference>
<evidence type="ECO:0000313" key="11">
    <source>
        <dbReference type="Proteomes" id="UP000321249"/>
    </source>
</evidence>
<dbReference type="GO" id="GO:0009252">
    <property type="term" value="P:peptidoglycan biosynthetic process"/>
    <property type="evidence" value="ECO:0007669"/>
    <property type="project" value="UniProtKB-UniPathway"/>
</dbReference>
<evidence type="ECO:0000256" key="3">
    <source>
        <dbReference type="ARBA" id="ARBA00022679"/>
    </source>
</evidence>
<comment type="pathway">
    <text evidence="1 7">Cell wall biogenesis; peptidoglycan biosynthesis.</text>
</comment>
<feature type="domain" description="L,D-TPase catalytic" evidence="9">
    <location>
        <begin position="252"/>
        <end position="444"/>
    </location>
</feature>
<evidence type="ECO:0000256" key="1">
    <source>
        <dbReference type="ARBA" id="ARBA00004752"/>
    </source>
</evidence>
<keyword evidence="4 7" id="KW-0133">Cell shape</keyword>
<keyword evidence="11" id="KW-1185">Reference proteome</keyword>
<dbReference type="RefSeq" id="WP_147041730.1">
    <property type="nucleotide sequence ID" value="NZ_BAABIR010000001.1"/>
</dbReference>
<dbReference type="InterPro" id="IPR052905">
    <property type="entry name" value="LD-transpeptidase_YkuD-like"/>
</dbReference>
<dbReference type="GO" id="GO:0016740">
    <property type="term" value="F:transferase activity"/>
    <property type="evidence" value="ECO:0007669"/>
    <property type="project" value="UniProtKB-KW"/>
</dbReference>
<comment type="similarity">
    <text evidence="2">Belongs to the YkuD family.</text>
</comment>
<dbReference type="GO" id="GO:0004180">
    <property type="term" value="F:carboxypeptidase activity"/>
    <property type="evidence" value="ECO:0007669"/>
    <property type="project" value="UniProtKB-ARBA"/>
</dbReference>
<gene>
    <name evidence="10" type="ORF">FRZ32_00925</name>
</gene>
<evidence type="ECO:0000256" key="4">
    <source>
        <dbReference type="ARBA" id="ARBA00022960"/>
    </source>
</evidence>
<feature type="signal peptide" evidence="8">
    <location>
        <begin position="1"/>
        <end position="21"/>
    </location>
</feature>
<dbReference type="GO" id="GO:0008360">
    <property type="term" value="P:regulation of cell shape"/>
    <property type="evidence" value="ECO:0007669"/>
    <property type="project" value="UniProtKB-UniRule"/>
</dbReference>
<dbReference type="Proteomes" id="UP000321249">
    <property type="component" value="Unassembled WGS sequence"/>
</dbReference>
<name>A0A5C6TP26_9SPHN</name>
<dbReference type="PROSITE" id="PS52029">
    <property type="entry name" value="LD_TPASE"/>
    <property type="match status" value="1"/>
</dbReference>
<accession>A0A5C6TP26</accession>
<keyword evidence="6 7" id="KW-0961">Cell wall biogenesis/degradation</keyword>
<evidence type="ECO:0000256" key="5">
    <source>
        <dbReference type="ARBA" id="ARBA00022984"/>
    </source>
</evidence>
<evidence type="ECO:0000256" key="7">
    <source>
        <dbReference type="PROSITE-ProRule" id="PRU01373"/>
    </source>
</evidence>
<dbReference type="InterPro" id="IPR005490">
    <property type="entry name" value="LD_TPept_cat_dom"/>
</dbReference>